<dbReference type="Proteomes" id="UP001221217">
    <property type="component" value="Unassembled WGS sequence"/>
</dbReference>
<sequence>MNNALTGQSQITEIRNVFVPDFFDFSVAENMTVKINDGIIESVAPAEEDVPKRSLETDRDDPGVIDGGGMVLIPGMTNMHAHTAMTLLRGSAEDCKPVDWFNKHIWIYEQGLIPDDIYVGTLLGGAEMLLNGVTAVADHYFAMDRAWRAYDELGMRADLSWALFGMGDAVEQNLQAALDFNAEYMSKSSRIGISMGPHSPYLCPDDFLKRIAGIAGRDGLKMHIHVAEDARQVEISMKEYGKTPIEVLRDTGVLSLRGEAAAPTILAHAFYATDSDFKIMAESDCIAAHCPKTYLRGGDSHDFLPRGLAAGAGLGLGSDGPASNSTMNIAEAARLAALMGKSSSGNGEKAALAQVLPLMFSGGKVLGLPNYGSVVPGAPADLVILDLSTPEMFPGTNIFADILYGLDGRNVHSVVVDGRLVVRDSKLLTVDYRALRDEARTIASRLISTEADAPMQEY</sequence>
<dbReference type="InterPro" id="IPR006680">
    <property type="entry name" value="Amidohydro-rel"/>
</dbReference>
<evidence type="ECO:0000256" key="1">
    <source>
        <dbReference type="ARBA" id="ARBA00022801"/>
    </source>
</evidence>
<dbReference type="Gene3D" id="2.30.40.10">
    <property type="entry name" value="Urease, subunit C, domain 1"/>
    <property type="match status" value="1"/>
</dbReference>
<dbReference type="Pfam" id="PF01979">
    <property type="entry name" value="Amidohydro_1"/>
    <property type="match status" value="1"/>
</dbReference>
<dbReference type="PANTHER" id="PTHR43794:SF11">
    <property type="entry name" value="AMIDOHYDROLASE-RELATED DOMAIN-CONTAINING PROTEIN"/>
    <property type="match status" value="1"/>
</dbReference>
<dbReference type="GO" id="GO:0016810">
    <property type="term" value="F:hydrolase activity, acting on carbon-nitrogen (but not peptide) bonds"/>
    <property type="evidence" value="ECO:0007669"/>
    <property type="project" value="InterPro"/>
</dbReference>
<comment type="caution">
    <text evidence="3">The sequence shown here is derived from an EMBL/GenBank/DDBJ whole genome shotgun (WGS) entry which is preliminary data.</text>
</comment>
<dbReference type="InterPro" id="IPR032466">
    <property type="entry name" value="Metal_Hydrolase"/>
</dbReference>
<dbReference type="InterPro" id="IPR050287">
    <property type="entry name" value="MTA/SAH_deaminase"/>
</dbReference>
<dbReference type="AlphaFoldDB" id="A0AAJ1IJQ0"/>
<dbReference type="SUPFAM" id="SSF51556">
    <property type="entry name" value="Metallo-dependent hydrolases"/>
    <property type="match status" value="1"/>
</dbReference>
<dbReference type="InterPro" id="IPR011059">
    <property type="entry name" value="Metal-dep_hydrolase_composite"/>
</dbReference>
<evidence type="ECO:0000313" key="3">
    <source>
        <dbReference type="EMBL" id="MDC7228266.1"/>
    </source>
</evidence>
<gene>
    <name evidence="3" type="ORF">PQJ61_16005</name>
</gene>
<proteinExistence type="predicted"/>
<reference evidence="3 4" key="1">
    <citation type="submission" date="2022-12" db="EMBL/GenBank/DDBJ databases">
        <title>Metagenome assembled genome from gulf of manar.</title>
        <authorList>
            <person name="Kohli P."/>
            <person name="Pk S."/>
            <person name="Venkata Ramana C."/>
            <person name="Sasikala C."/>
        </authorList>
    </citation>
    <scope>NUCLEOTIDE SEQUENCE [LARGE SCALE GENOMIC DNA]</scope>
    <source>
        <strain evidence="3">JB008</strain>
    </source>
</reference>
<dbReference type="EMBL" id="JAQQAL010000044">
    <property type="protein sequence ID" value="MDC7228266.1"/>
    <property type="molecule type" value="Genomic_DNA"/>
</dbReference>
<protein>
    <submittedName>
        <fullName evidence="3">Amidohydrolase family protein</fullName>
    </submittedName>
</protein>
<dbReference type="SUPFAM" id="SSF51338">
    <property type="entry name" value="Composite domain of metallo-dependent hydrolases"/>
    <property type="match status" value="1"/>
</dbReference>
<keyword evidence="1" id="KW-0378">Hydrolase</keyword>
<organism evidence="3 4">
    <name type="scientific">Candidatus Thalassospirochaeta sargassi</name>
    <dbReference type="NCBI Taxonomy" id="3119039"/>
    <lineage>
        <taxon>Bacteria</taxon>
        <taxon>Pseudomonadati</taxon>
        <taxon>Spirochaetota</taxon>
        <taxon>Spirochaetia</taxon>
        <taxon>Spirochaetales</taxon>
        <taxon>Spirochaetaceae</taxon>
        <taxon>Candidatus Thalassospirochaeta</taxon>
    </lineage>
</organism>
<accession>A0AAJ1IJQ0</accession>
<evidence type="ECO:0000313" key="4">
    <source>
        <dbReference type="Proteomes" id="UP001221217"/>
    </source>
</evidence>
<dbReference type="PANTHER" id="PTHR43794">
    <property type="entry name" value="AMINOHYDROLASE SSNA-RELATED"/>
    <property type="match status" value="1"/>
</dbReference>
<dbReference type="Gene3D" id="3.20.20.140">
    <property type="entry name" value="Metal-dependent hydrolases"/>
    <property type="match status" value="1"/>
</dbReference>
<evidence type="ECO:0000259" key="2">
    <source>
        <dbReference type="Pfam" id="PF01979"/>
    </source>
</evidence>
<feature type="domain" description="Amidohydrolase-related" evidence="2">
    <location>
        <begin position="71"/>
        <end position="421"/>
    </location>
</feature>
<name>A0AAJ1IJQ0_9SPIO</name>